<name>A0A0N4ZSA9_PARTI</name>
<organism evidence="1 2">
    <name type="scientific">Parastrongyloides trichosuri</name>
    <name type="common">Possum-specific nematode worm</name>
    <dbReference type="NCBI Taxonomy" id="131310"/>
    <lineage>
        <taxon>Eukaryota</taxon>
        <taxon>Metazoa</taxon>
        <taxon>Ecdysozoa</taxon>
        <taxon>Nematoda</taxon>
        <taxon>Chromadorea</taxon>
        <taxon>Rhabditida</taxon>
        <taxon>Tylenchina</taxon>
        <taxon>Panagrolaimomorpha</taxon>
        <taxon>Strongyloidoidea</taxon>
        <taxon>Strongyloididae</taxon>
        <taxon>Parastrongyloides</taxon>
    </lineage>
</organism>
<dbReference type="WBParaSite" id="PTRK_0001139000.1">
    <property type="protein sequence ID" value="PTRK_0001139000.1"/>
    <property type="gene ID" value="PTRK_0001139000"/>
</dbReference>
<evidence type="ECO:0000313" key="2">
    <source>
        <dbReference type="WBParaSite" id="PTRK_0001139000.1"/>
    </source>
</evidence>
<protein>
    <submittedName>
        <fullName evidence="2">Complex I-MNLL</fullName>
    </submittedName>
</protein>
<dbReference type="Proteomes" id="UP000038045">
    <property type="component" value="Unplaced"/>
</dbReference>
<accession>A0A0N4ZSA9</accession>
<sequence length="68" mass="7960">MGTFTFSYAFKKIVIDRKFSWLTAAVAIYIGRCWDKAGMHKAEMMKGRSIMYADKTSTFPKHVDPWKY</sequence>
<proteinExistence type="predicted"/>
<reference evidence="2" key="1">
    <citation type="submission" date="2017-02" db="UniProtKB">
        <authorList>
            <consortium name="WormBaseParasite"/>
        </authorList>
    </citation>
    <scope>IDENTIFICATION</scope>
</reference>
<evidence type="ECO:0000313" key="1">
    <source>
        <dbReference type="Proteomes" id="UP000038045"/>
    </source>
</evidence>
<keyword evidence="1" id="KW-1185">Reference proteome</keyword>
<dbReference type="AlphaFoldDB" id="A0A0N4ZSA9"/>